<gene>
    <name evidence="1" type="ORF">S12H4_18267</name>
</gene>
<dbReference type="EMBL" id="BARW01009006">
    <property type="protein sequence ID" value="GAI74986.1"/>
    <property type="molecule type" value="Genomic_DNA"/>
</dbReference>
<sequence>LNIKTISVNTPRGKKTYFPIGDNSEDIMK</sequence>
<organism evidence="1">
    <name type="scientific">marine sediment metagenome</name>
    <dbReference type="NCBI Taxonomy" id="412755"/>
    <lineage>
        <taxon>unclassified sequences</taxon>
        <taxon>metagenomes</taxon>
        <taxon>ecological metagenomes</taxon>
    </lineage>
</organism>
<accession>X1S7D2</accession>
<dbReference type="AlphaFoldDB" id="X1S7D2"/>
<comment type="caution">
    <text evidence="1">The sequence shown here is derived from an EMBL/GenBank/DDBJ whole genome shotgun (WGS) entry which is preliminary data.</text>
</comment>
<protein>
    <submittedName>
        <fullName evidence="1">Uncharacterized protein</fullName>
    </submittedName>
</protein>
<reference evidence="1" key="1">
    <citation type="journal article" date="2014" name="Front. Microbiol.">
        <title>High frequency of phylogenetically diverse reductive dehalogenase-homologous genes in deep subseafloor sedimentary metagenomes.</title>
        <authorList>
            <person name="Kawai M."/>
            <person name="Futagami T."/>
            <person name="Toyoda A."/>
            <person name="Takaki Y."/>
            <person name="Nishi S."/>
            <person name="Hori S."/>
            <person name="Arai W."/>
            <person name="Tsubouchi T."/>
            <person name="Morono Y."/>
            <person name="Uchiyama I."/>
            <person name="Ito T."/>
            <person name="Fujiyama A."/>
            <person name="Inagaki F."/>
            <person name="Takami H."/>
        </authorList>
    </citation>
    <scope>NUCLEOTIDE SEQUENCE</scope>
    <source>
        <strain evidence="1">Expedition CK06-06</strain>
    </source>
</reference>
<name>X1S7D2_9ZZZZ</name>
<proteinExistence type="predicted"/>
<evidence type="ECO:0000313" key="1">
    <source>
        <dbReference type="EMBL" id="GAI74986.1"/>
    </source>
</evidence>
<feature type="non-terminal residue" evidence="1">
    <location>
        <position position="1"/>
    </location>
</feature>